<dbReference type="OrthoDB" id="2429546at2759"/>
<reference evidence="1" key="1">
    <citation type="submission" date="2020-04" db="EMBL/GenBank/DDBJ databases">
        <authorList>
            <person name="Alioto T."/>
            <person name="Alioto T."/>
            <person name="Gomez Garrido J."/>
        </authorList>
    </citation>
    <scope>NUCLEOTIDE SEQUENCE</scope>
    <source>
        <strain evidence="1">A484AB</strain>
    </source>
</reference>
<proteinExistence type="predicted"/>
<protein>
    <submittedName>
        <fullName evidence="1">Uncharacterized protein</fullName>
    </submittedName>
</protein>
<dbReference type="Proteomes" id="UP001152795">
    <property type="component" value="Unassembled WGS sequence"/>
</dbReference>
<name>A0A7D9LHM1_PARCT</name>
<evidence type="ECO:0000313" key="1">
    <source>
        <dbReference type="EMBL" id="CAB4033035.1"/>
    </source>
</evidence>
<organism evidence="1 2">
    <name type="scientific">Paramuricea clavata</name>
    <name type="common">Red gorgonian</name>
    <name type="synonym">Violescent sea-whip</name>
    <dbReference type="NCBI Taxonomy" id="317549"/>
    <lineage>
        <taxon>Eukaryota</taxon>
        <taxon>Metazoa</taxon>
        <taxon>Cnidaria</taxon>
        <taxon>Anthozoa</taxon>
        <taxon>Octocorallia</taxon>
        <taxon>Malacalcyonacea</taxon>
        <taxon>Plexauridae</taxon>
        <taxon>Paramuricea</taxon>
    </lineage>
</organism>
<sequence>MENDKKLVLKHLHEKLPGVIASDASASVIKIWKDFGNLYTMIETRGASDEFITDYFEQAKKWIPLFNTIQGAGGICDGYAKANVTPSMHCMVYHVPSFMRMHGGMKKFTGQGIEKNNDNCRRIHLGKSNKCDAAGNVLRVMKRMTTLSAPREYNKRKSVYWDSELNEKRKKQKCQLQQSCKDASSSQVYVANTMSADELREGLKRFGIQTRVRKFTHLHEMYRQALKNQ</sequence>
<comment type="caution">
    <text evidence="1">The sequence shown here is derived from an EMBL/GenBank/DDBJ whole genome shotgun (WGS) entry which is preliminary data.</text>
</comment>
<gene>
    <name evidence="1" type="ORF">PACLA_8A063797</name>
</gene>
<keyword evidence="2" id="KW-1185">Reference proteome</keyword>
<accession>A0A7D9LHM1</accession>
<dbReference type="EMBL" id="CACRXK020018904">
    <property type="protein sequence ID" value="CAB4033035.1"/>
    <property type="molecule type" value="Genomic_DNA"/>
</dbReference>
<evidence type="ECO:0000313" key="2">
    <source>
        <dbReference type="Proteomes" id="UP001152795"/>
    </source>
</evidence>
<dbReference type="AlphaFoldDB" id="A0A7D9LHM1"/>